<dbReference type="RefSeq" id="XP_015182221.1">
    <property type="nucleotide sequence ID" value="XM_015326735.1"/>
</dbReference>
<proteinExistence type="inferred from homology"/>
<dbReference type="Proteomes" id="UP000694924">
    <property type="component" value="Unplaced"/>
</dbReference>
<dbReference type="PIRSF" id="PIRSF000862">
    <property type="entry name" value="Steryl_ester_lip"/>
    <property type="match status" value="1"/>
</dbReference>
<dbReference type="Pfam" id="PF04083">
    <property type="entry name" value="Abhydro_lipase"/>
    <property type="match status" value="1"/>
</dbReference>
<evidence type="ECO:0000313" key="4">
    <source>
        <dbReference type="Proteomes" id="UP000694924"/>
    </source>
</evidence>
<protein>
    <recommendedName>
        <fullName evidence="2">Lipase</fullName>
    </recommendedName>
</protein>
<evidence type="ECO:0000259" key="3">
    <source>
        <dbReference type="Pfam" id="PF04083"/>
    </source>
</evidence>
<evidence type="ECO:0000313" key="6">
    <source>
        <dbReference type="RefSeq" id="XP_015182222.1"/>
    </source>
</evidence>
<dbReference type="InterPro" id="IPR006693">
    <property type="entry name" value="AB_hydrolase_lipase"/>
</dbReference>
<name>A0ABM1IPT4_POLDO</name>
<dbReference type="InterPro" id="IPR025483">
    <property type="entry name" value="Lipase_euk"/>
</dbReference>
<keyword evidence="4" id="KW-1185">Reference proteome</keyword>
<keyword evidence="2" id="KW-0443">Lipid metabolism</keyword>
<reference evidence="5 6" key="1">
    <citation type="submission" date="2025-05" db="UniProtKB">
        <authorList>
            <consortium name="RefSeq"/>
        </authorList>
    </citation>
    <scope>IDENTIFICATION</scope>
    <source>
        <tissue evidence="5 6">Whole body</tissue>
    </source>
</reference>
<keyword evidence="2" id="KW-0442">Lipid degradation</keyword>
<gene>
    <name evidence="5 6" type="primary">LOC107069427</name>
</gene>
<evidence type="ECO:0000256" key="2">
    <source>
        <dbReference type="PIRNR" id="PIRNR000862"/>
    </source>
</evidence>
<organism evidence="4 5">
    <name type="scientific">Polistes dominula</name>
    <name type="common">European paper wasp</name>
    <name type="synonym">Vespa dominula</name>
    <dbReference type="NCBI Taxonomy" id="743375"/>
    <lineage>
        <taxon>Eukaryota</taxon>
        <taxon>Metazoa</taxon>
        <taxon>Ecdysozoa</taxon>
        <taxon>Arthropoda</taxon>
        <taxon>Hexapoda</taxon>
        <taxon>Insecta</taxon>
        <taxon>Pterygota</taxon>
        <taxon>Neoptera</taxon>
        <taxon>Endopterygota</taxon>
        <taxon>Hymenoptera</taxon>
        <taxon>Apocrita</taxon>
        <taxon>Aculeata</taxon>
        <taxon>Vespoidea</taxon>
        <taxon>Vespidae</taxon>
        <taxon>Polistinae</taxon>
        <taxon>Polistini</taxon>
        <taxon>Polistes</taxon>
    </lineage>
</organism>
<comment type="similarity">
    <text evidence="1 2">Belongs to the AB hydrolase superfamily. Lipase family.</text>
</comment>
<accession>A0ABM1IPT4</accession>
<dbReference type="SUPFAM" id="SSF53474">
    <property type="entry name" value="alpha/beta-Hydrolases"/>
    <property type="match status" value="1"/>
</dbReference>
<dbReference type="InterPro" id="IPR029058">
    <property type="entry name" value="AB_hydrolase_fold"/>
</dbReference>
<dbReference type="Gene3D" id="3.40.50.1820">
    <property type="entry name" value="alpha/beta hydrolase"/>
    <property type="match status" value="1"/>
</dbReference>
<dbReference type="PANTHER" id="PTHR11005">
    <property type="entry name" value="LYSOSOMAL ACID LIPASE-RELATED"/>
    <property type="match status" value="1"/>
</dbReference>
<keyword evidence="2" id="KW-0378">Hydrolase</keyword>
<dbReference type="GeneID" id="107069427"/>
<feature type="domain" description="Partial AB-hydrolase lipase" evidence="3">
    <location>
        <begin position="15"/>
        <end position="112"/>
    </location>
</feature>
<evidence type="ECO:0000256" key="1">
    <source>
        <dbReference type="ARBA" id="ARBA00010701"/>
    </source>
</evidence>
<evidence type="ECO:0000313" key="5">
    <source>
        <dbReference type="RefSeq" id="XP_015182221.1"/>
    </source>
</evidence>
<sequence>MNEETKEDEIHMTTPELIEHHGYIPETHYIWTEDGYCLTVHRIIGPKTSNEQLTDSNVTSNTEQNVTDDSEISTLLNVDKLTLNEKPENNSSSRPPVIVNHGVLSSSADWVLLGPQKALAYTLCQAGYDVWLVNARGNAYSRKHKIYTPKNREFWDFSYHEVGYYDLPAIIDYVLEETANSELSYVGYSQGTTAFYVMGSERPEYNAKVKVMVSLAPIAFLYNQQSPLLKLVVHFYNLVEWGSFYCNIHHWFPHSKFQARAVSTIIRNAPPALTKSFCNCWFHIIAGFGSNQLDKDMFPLIFGHFPAGVSAKQIIHYSQGIVSGAFRKFDYGFSQNLKKYGSSQPPKYDLRKVKVPVAIFYGENDSLTHFSDVQKIIDKLPNVIETKKIEYSKFNHVDFLWGRDAKKLVYNNVVAVLKRF</sequence>
<dbReference type="RefSeq" id="XP_015182222.1">
    <property type="nucleotide sequence ID" value="XM_015326736.1"/>
</dbReference>